<dbReference type="AlphaFoldDB" id="A0A917T2B1"/>
<dbReference type="Gene3D" id="3.20.20.70">
    <property type="entry name" value="Aldolase class I"/>
    <property type="match status" value="1"/>
</dbReference>
<comment type="caution">
    <text evidence="3">The sequence shown here is derived from an EMBL/GenBank/DDBJ whole genome shotgun (WGS) entry which is preliminary data.</text>
</comment>
<dbReference type="GO" id="GO:0042602">
    <property type="term" value="F:riboflavin reductase (NADPH) activity"/>
    <property type="evidence" value="ECO:0007669"/>
    <property type="project" value="TreeGrafter"/>
</dbReference>
<evidence type="ECO:0000256" key="1">
    <source>
        <dbReference type="ARBA" id="ARBA00023002"/>
    </source>
</evidence>
<reference evidence="3" key="2">
    <citation type="submission" date="2020-09" db="EMBL/GenBank/DDBJ databases">
        <authorList>
            <person name="Sun Q."/>
            <person name="Ohkuma M."/>
        </authorList>
    </citation>
    <scope>NUCLEOTIDE SEQUENCE</scope>
    <source>
        <strain evidence="3">JCM 19831</strain>
    </source>
</reference>
<dbReference type="Proteomes" id="UP000642070">
    <property type="component" value="Unassembled WGS sequence"/>
</dbReference>
<dbReference type="Pfam" id="PF01613">
    <property type="entry name" value="Flavin_Reduct"/>
    <property type="match status" value="1"/>
</dbReference>
<reference evidence="3" key="1">
    <citation type="journal article" date="2014" name="Int. J. Syst. Evol. Microbiol.">
        <title>Complete genome sequence of Corynebacterium casei LMG S-19264T (=DSM 44701T), isolated from a smear-ripened cheese.</title>
        <authorList>
            <consortium name="US DOE Joint Genome Institute (JGI-PGF)"/>
            <person name="Walter F."/>
            <person name="Albersmeier A."/>
            <person name="Kalinowski J."/>
            <person name="Ruckert C."/>
        </authorList>
    </citation>
    <scope>NUCLEOTIDE SEQUENCE</scope>
    <source>
        <strain evidence="3">JCM 19831</strain>
    </source>
</reference>
<dbReference type="PANTHER" id="PTHR30466">
    <property type="entry name" value="FLAVIN REDUCTASE"/>
    <property type="match status" value="1"/>
</dbReference>
<proteinExistence type="predicted"/>
<dbReference type="InterPro" id="IPR013785">
    <property type="entry name" value="Aldolase_TIM"/>
</dbReference>
<gene>
    <name evidence="3" type="ORF">GCM10007977_003650</name>
</gene>
<organism evidence="3 4">
    <name type="scientific">Dactylosporangium sucinum</name>
    <dbReference type="NCBI Taxonomy" id="1424081"/>
    <lineage>
        <taxon>Bacteria</taxon>
        <taxon>Bacillati</taxon>
        <taxon>Actinomycetota</taxon>
        <taxon>Actinomycetes</taxon>
        <taxon>Micromonosporales</taxon>
        <taxon>Micromonosporaceae</taxon>
        <taxon>Dactylosporangium</taxon>
    </lineage>
</organism>
<accession>A0A917T2B1</accession>
<keyword evidence="1" id="KW-0560">Oxidoreductase</keyword>
<protein>
    <recommendedName>
        <fullName evidence="2">Flavin reductase like domain-containing protein</fullName>
    </recommendedName>
</protein>
<dbReference type="InterPro" id="IPR012349">
    <property type="entry name" value="Split_barrel_FMN-bd"/>
</dbReference>
<dbReference type="SMART" id="SM00903">
    <property type="entry name" value="Flavin_Reduct"/>
    <property type="match status" value="1"/>
</dbReference>
<evidence type="ECO:0000313" key="4">
    <source>
        <dbReference type="Proteomes" id="UP000642070"/>
    </source>
</evidence>
<evidence type="ECO:0000259" key="2">
    <source>
        <dbReference type="SMART" id="SM00903"/>
    </source>
</evidence>
<dbReference type="InterPro" id="IPR002563">
    <property type="entry name" value="Flavin_Rdtase-like_dom"/>
</dbReference>
<sequence>MTIDHDTFRSVLAQWPSGVSVVTTAVPDGWHGMTASSFSSVSLDPPLILVCLNRRIHTHRLIETSGVFAVSILAKDQTMIGRRFAGQEAGVTDRFAGSPWQTRVTGAPVLTDAVGWMDCRVVHAHEGGDHTIFVGHVVAASTERVVAPLLFHSRAWGQLADVLPEEVTVADSGLLPALRSHVVAENAAAELATALRAAGVRVRVRDPHGGLVTTGDPATAAALVDSPDEVADAALGGAGVLEVPVGEPTLAKRILDEARRYDMRVTCWLPDAFVPDRASAVLAAVDALAGLGCDEIGLDEGAHAASPRQVRALLQDATVRSRPVPLRVRLRDRHGLGLVNALTAMKSGVRHFDATLGGLDGALACEDVLFLADRLGVACGSPRAALVGAAASLEQHLGGALPGRTYRVLP</sequence>
<keyword evidence="4" id="KW-1185">Reference proteome</keyword>
<evidence type="ECO:0000313" key="3">
    <source>
        <dbReference type="EMBL" id="GGM05785.1"/>
    </source>
</evidence>
<dbReference type="SUPFAM" id="SSF50475">
    <property type="entry name" value="FMN-binding split barrel"/>
    <property type="match status" value="1"/>
</dbReference>
<dbReference type="SUPFAM" id="SSF51569">
    <property type="entry name" value="Aldolase"/>
    <property type="match status" value="1"/>
</dbReference>
<dbReference type="EMBL" id="BMPI01000002">
    <property type="protein sequence ID" value="GGM05785.1"/>
    <property type="molecule type" value="Genomic_DNA"/>
</dbReference>
<name>A0A917T2B1_9ACTN</name>
<dbReference type="RefSeq" id="WP_190247888.1">
    <property type="nucleotide sequence ID" value="NZ_BMPI01000002.1"/>
</dbReference>
<dbReference type="InterPro" id="IPR050268">
    <property type="entry name" value="NADH-dep_flavin_reductase"/>
</dbReference>
<feature type="domain" description="Flavin reductase like" evidence="2">
    <location>
        <begin position="12"/>
        <end position="158"/>
    </location>
</feature>
<dbReference type="Gene3D" id="2.30.110.10">
    <property type="entry name" value="Electron Transport, Fmn-binding Protein, Chain A"/>
    <property type="match status" value="1"/>
</dbReference>
<dbReference type="PANTHER" id="PTHR30466:SF1">
    <property type="entry name" value="FMN REDUCTASE (NADH) RUTF"/>
    <property type="match status" value="1"/>
</dbReference>
<dbReference type="GO" id="GO:0010181">
    <property type="term" value="F:FMN binding"/>
    <property type="evidence" value="ECO:0007669"/>
    <property type="project" value="InterPro"/>
</dbReference>